<accession>A0A060H7Y1</accession>
<name>A0A060H7Y1_XYLFS</name>
<dbReference type="Proteomes" id="UP000027215">
    <property type="component" value="Plasmid unnamed1"/>
</dbReference>
<evidence type="ECO:0000259" key="1">
    <source>
        <dbReference type="Pfam" id="PF05713"/>
    </source>
</evidence>
<dbReference type="KEGG" id="xfs:D934_13780"/>
<dbReference type="EMBL" id="CP006697">
    <property type="protein sequence ID" value="AIC11713.1"/>
    <property type="molecule type" value="Genomic_DNA"/>
</dbReference>
<evidence type="ECO:0000313" key="3">
    <source>
        <dbReference type="Proteomes" id="UP000027215"/>
    </source>
</evidence>
<dbReference type="Pfam" id="PF05713">
    <property type="entry name" value="MobC"/>
    <property type="match status" value="1"/>
</dbReference>
<proteinExistence type="predicted"/>
<protein>
    <recommendedName>
        <fullName evidence="1">Bacterial mobilisation domain-containing protein</fullName>
    </recommendedName>
</protein>
<dbReference type="InterPro" id="IPR008687">
    <property type="entry name" value="MobC"/>
</dbReference>
<reference evidence="2 3" key="1">
    <citation type="submission" date="2013-08" db="EMBL/GenBank/DDBJ databases">
        <title>Xylella fastidiosa sandyi ann1 annotation.</title>
        <authorList>
            <person name="Stouthamer R."/>
            <person name="Nunney L."/>
        </authorList>
    </citation>
    <scope>NUCLEOTIDE SEQUENCE [LARGE SCALE GENOMIC DNA]</scope>
    <source>
        <strain evidence="3">ann-1</strain>
        <plasmid evidence="3">Plasmid unnamed1</plasmid>
    </source>
</reference>
<gene>
    <name evidence="2" type="ORF">D934_13780</name>
</gene>
<keyword evidence="2" id="KW-0614">Plasmid</keyword>
<organism evidence="2 3">
    <name type="scientific">Xylella fastidiosa subsp. sandyi Ann-1</name>
    <dbReference type="NCBI Taxonomy" id="155920"/>
    <lineage>
        <taxon>Bacteria</taxon>
        <taxon>Pseudomonadati</taxon>
        <taxon>Pseudomonadota</taxon>
        <taxon>Gammaproteobacteria</taxon>
        <taxon>Lysobacterales</taxon>
        <taxon>Lysobacteraceae</taxon>
        <taxon>Xylella</taxon>
    </lineage>
</organism>
<dbReference type="PATRIC" id="fig|155920.8.peg.3258"/>
<dbReference type="HOGENOM" id="CLU_1447136_0_0_6"/>
<dbReference type="AlphaFoldDB" id="A0A060H7Y1"/>
<evidence type="ECO:0000313" key="2">
    <source>
        <dbReference type="EMBL" id="AIC11713.1"/>
    </source>
</evidence>
<feature type="domain" description="Bacterial mobilisation" evidence="1">
    <location>
        <begin position="144"/>
        <end position="186"/>
    </location>
</feature>
<sequence length="216" mass="24488">MLLQIARLTAWLYFGLPHLIGDILVTGRDMLRVDGVPPKTKKQLQEAAMQLYGKPNASLLVRSLIAGHLLKSVETVKPLTVEDARDMVRVELRLPRVALERINDMADERFSSRNYYLTSVILAHLGHPQLHGDEIEVLRRSNYELARVGTNLNQVAKAFNTLVKMRGGEKLPEVGKKMASLRREITEHTGKVLRVLEAGTTVWESRGRGQRQRKHK</sequence>
<geneLocation type="plasmid" evidence="2 3">
    <name>unnamed1</name>
</geneLocation>